<feature type="region of interest" description="Disordered" evidence="1">
    <location>
        <begin position="66"/>
        <end position="94"/>
    </location>
</feature>
<organism evidence="2 3">
    <name type="scientific">Streptomyces prasinosporus</name>
    <dbReference type="NCBI Taxonomy" id="68256"/>
    <lineage>
        <taxon>Bacteria</taxon>
        <taxon>Bacillati</taxon>
        <taxon>Actinomycetota</taxon>
        <taxon>Actinomycetes</taxon>
        <taxon>Kitasatosporales</taxon>
        <taxon>Streptomycetaceae</taxon>
        <taxon>Streptomyces</taxon>
        <taxon>Streptomyces albogriseolus group</taxon>
    </lineage>
</organism>
<gene>
    <name evidence="2" type="ORF">GCM10019016_078560</name>
</gene>
<accession>A0ABP6U225</accession>
<name>A0ABP6U225_9ACTN</name>
<evidence type="ECO:0000313" key="2">
    <source>
        <dbReference type="EMBL" id="GAA3500749.1"/>
    </source>
</evidence>
<proteinExistence type="predicted"/>
<evidence type="ECO:0000256" key="1">
    <source>
        <dbReference type="SAM" id="MobiDB-lite"/>
    </source>
</evidence>
<sequence length="94" mass="11008">MPRHLRRHPTARSPLNRPAHFSDADWAEYQQCQAEHDDLMAQVAEREAQMEHGLIDAYDEYEFDFTPLAEPKPSPTRRTPPLRRTPSRGRSRGR</sequence>
<comment type="caution">
    <text evidence="2">The sequence shown here is derived from an EMBL/GenBank/DDBJ whole genome shotgun (WGS) entry which is preliminary data.</text>
</comment>
<evidence type="ECO:0000313" key="3">
    <source>
        <dbReference type="Proteomes" id="UP001501455"/>
    </source>
</evidence>
<keyword evidence="3" id="KW-1185">Reference proteome</keyword>
<dbReference type="Proteomes" id="UP001501455">
    <property type="component" value="Unassembled WGS sequence"/>
</dbReference>
<reference evidence="3" key="1">
    <citation type="journal article" date="2019" name="Int. J. Syst. Evol. Microbiol.">
        <title>The Global Catalogue of Microorganisms (GCM) 10K type strain sequencing project: providing services to taxonomists for standard genome sequencing and annotation.</title>
        <authorList>
            <consortium name="The Broad Institute Genomics Platform"/>
            <consortium name="The Broad Institute Genome Sequencing Center for Infectious Disease"/>
            <person name="Wu L."/>
            <person name="Ma J."/>
        </authorList>
    </citation>
    <scope>NUCLEOTIDE SEQUENCE [LARGE SCALE GENOMIC DNA]</scope>
    <source>
        <strain evidence="3">JCM 4816</strain>
    </source>
</reference>
<dbReference type="EMBL" id="BAAAXF010000057">
    <property type="protein sequence ID" value="GAA3500749.1"/>
    <property type="molecule type" value="Genomic_DNA"/>
</dbReference>
<protein>
    <submittedName>
        <fullName evidence="2">Uncharacterized protein</fullName>
    </submittedName>
</protein>
<feature type="compositionally biased region" description="Basic residues" evidence="1">
    <location>
        <begin position="85"/>
        <end position="94"/>
    </location>
</feature>